<feature type="transmembrane region" description="Helical" evidence="7">
    <location>
        <begin position="360"/>
        <end position="381"/>
    </location>
</feature>
<dbReference type="Gene3D" id="3.30.2010.10">
    <property type="entry name" value="Metalloproteases ('zincins'), catalytic domain"/>
    <property type="match status" value="1"/>
</dbReference>
<evidence type="ECO:0000256" key="2">
    <source>
        <dbReference type="ARBA" id="ARBA00022670"/>
    </source>
</evidence>
<feature type="transmembrane region" description="Helical" evidence="7">
    <location>
        <begin position="661"/>
        <end position="682"/>
    </location>
</feature>
<protein>
    <submittedName>
        <fullName evidence="9">Zn-dependent protease with chaperone function</fullName>
    </submittedName>
</protein>
<keyword evidence="10" id="KW-1185">Reference proteome</keyword>
<name>A0A7W7GAL3_9ACTN</name>
<accession>A0A7W7GAL3</accession>
<feature type="transmembrane region" description="Helical" evidence="7">
    <location>
        <begin position="388"/>
        <end position="406"/>
    </location>
</feature>
<gene>
    <name evidence="9" type="ORF">BJ982_003449</name>
</gene>
<dbReference type="AlphaFoldDB" id="A0A7W7GAL3"/>
<dbReference type="GO" id="GO:0006508">
    <property type="term" value="P:proteolysis"/>
    <property type="evidence" value="ECO:0007669"/>
    <property type="project" value="UniProtKB-KW"/>
</dbReference>
<keyword evidence="3" id="KW-0479">Metal-binding</keyword>
<keyword evidence="7" id="KW-1133">Transmembrane helix</keyword>
<keyword evidence="5" id="KW-0862">Zinc</keyword>
<keyword evidence="7" id="KW-0472">Membrane</keyword>
<feature type="transmembrane region" description="Helical" evidence="7">
    <location>
        <begin position="418"/>
        <end position="438"/>
    </location>
</feature>
<feature type="transmembrane region" description="Helical" evidence="7">
    <location>
        <begin position="703"/>
        <end position="721"/>
    </location>
</feature>
<dbReference type="GO" id="GO:0046872">
    <property type="term" value="F:metal ion binding"/>
    <property type="evidence" value="ECO:0007669"/>
    <property type="project" value="UniProtKB-KW"/>
</dbReference>
<evidence type="ECO:0000313" key="9">
    <source>
        <dbReference type="EMBL" id="MBB4701905.1"/>
    </source>
</evidence>
<evidence type="ECO:0000256" key="5">
    <source>
        <dbReference type="ARBA" id="ARBA00022833"/>
    </source>
</evidence>
<evidence type="ECO:0000256" key="7">
    <source>
        <dbReference type="SAM" id="Phobius"/>
    </source>
</evidence>
<dbReference type="Proteomes" id="UP000542210">
    <property type="component" value="Unassembled WGS sequence"/>
</dbReference>
<proteinExistence type="predicted"/>
<feature type="transmembrane region" description="Helical" evidence="7">
    <location>
        <begin position="576"/>
        <end position="602"/>
    </location>
</feature>
<evidence type="ECO:0000256" key="1">
    <source>
        <dbReference type="ARBA" id="ARBA00001947"/>
    </source>
</evidence>
<feature type="transmembrane region" description="Helical" evidence="7">
    <location>
        <begin position="609"/>
        <end position="633"/>
    </location>
</feature>
<dbReference type="GO" id="GO:0004222">
    <property type="term" value="F:metalloendopeptidase activity"/>
    <property type="evidence" value="ECO:0007669"/>
    <property type="project" value="InterPro"/>
</dbReference>
<organism evidence="9 10">
    <name type="scientific">Sphaerisporangium siamense</name>
    <dbReference type="NCBI Taxonomy" id="795645"/>
    <lineage>
        <taxon>Bacteria</taxon>
        <taxon>Bacillati</taxon>
        <taxon>Actinomycetota</taxon>
        <taxon>Actinomycetes</taxon>
        <taxon>Streptosporangiales</taxon>
        <taxon>Streptosporangiaceae</taxon>
        <taxon>Sphaerisporangium</taxon>
    </lineage>
</organism>
<keyword evidence="7" id="KW-0812">Transmembrane</keyword>
<evidence type="ECO:0000259" key="8">
    <source>
        <dbReference type="Pfam" id="PF01435"/>
    </source>
</evidence>
<dbReference type="Pfam" id="PF01435">
    <property type="entry name" value="Peptidase_M48"/>
    <property type="match status" value="1"/>
</dbReference>
<evidence type="ECO:0000313" key="10">
    <source>
        <dbReference type="Proteomes" id="UP000542210"/>
    </source>
</evidence>
<reference evidence="9 10" key="1">
    <citation type="submission" date="2020-08" db="EMBL/GenBank/DDBJ databases">
        <title>Sequencing the genomes of 1000 actinobacteria strains.</title>
        <authorList>
            <person name="Klenk H.-P."/>
        </authorList>
    </citation>
    <scope>NUCLEOTIDE SEQUENCE [LARGE SCALE GENOMIC DNA]</scope>
    <source>
        <strain evidence="9 10">DSM 45784</strain>
    </source>
</reference>
<keyword evidence="4" id="KW-0378">Hydrolase</keyword>
<evidence type="ECO:0000256" key="6">
    <source>
        <dbReference type="ARBA" id="ARBA00023049"/>
    </source>
</evidence>
<feature type="transmembrane region" description="Helical" evidence="7">
    <location>
        <begin position="513"/>
        <end position="535"/>
    </location>
</feature>
<feature type="transmembrane region" description="Helical" evidence="7">
    <location>
        <begin position="240"/>
        <end position="265"/>
    </location>
</feature>
<feature type="transmembrane region" description="Helical" evidence="7">
    <location>
        <begin position="330"/>
        <end position="348"/>
    </location>
</feature>
<sequence>MPARLGNVGTNPRFALLILALVAATASMADEGLLRLTIDNDNRDLGCMLAAGVDPRTERLANLMALIRNDVALTACYARFSPVVSWWRPAIVLIVLLVSAAGLFLALPWWRARRTRPIIGEADHTVLRELMTRAGIDQGSVRFVVDPSAMTSGAVAFGRPGSYTVSLHAGLLARRQADPAGFTAVVLHELAHVRAGDVRLAYATTALWRVFLIIVLLPFATANGRILARELFGWSEARSLFWPGAAPILVRELALAGALTLLVTVTRANLLRHREHQADLAAVRWGGEPDVWSRYVEQGPRRLRDLWSSHPSWQSRRTAIERAAAPGETALPMVLTGAATLFVTAVVSDLPTDFGLRGDWSMAAAVLTGLLAGSIVVGTVTPTNGVRAGLWFGLGLVLAEAVLNRIDGNQWLPSRPWMLLALPLFAVFTCRLAAELTALWRRWTVARVVLTAFVLAGWLLWWEHIGKLLVLGHLIHDQAVLAQLGRLGQVGGQTVPLLLAMSANLIGFTTVPLWPASATAACLVPLVVSVFLGGSRPSLPKVLLAGLAGGALALLLNALALTYLHSQIRPPIDARALAFVVTLFLIFTTLAGVIPAALWTAWRAVRFRLLTTLAVTALSVTVAAFGIFLMLGLDGCLGPVNLVARSCSWKAWFGASWPQPIVAVLVPSVPVVAVVALLPFNVRRSEWAGGFLTETGRSVRRGALVLVAAVVPVLLTVAGLPTDGGVSLGFRSTAEITDVPAVTRASSELRAAQAAAWLQYGGGALLMQYGNDLEELGNDLKLKSPNGELDEKKAIPRLRALVADIQRIRRYFQLPDPPMQRHWSAAIDALDRDVKTMLTAAEQDDSASFEKGLNHLLTSSRQIMDIAQELISLAAKTSADTYHY</sequence>
<comment type="caution">
    <text evidence="9">The sequence shown here is derived from an EMBL/GenBank/DDBJ whole genome shotgun (WGS) entry which is preliminary data.</text>
</comment>
<feature type="transmembrane region" description="Helical" evidence="7">
    <location>
        <begin position="445"/>
        <end position="462"/>
    </location>
</feature>
<evidence type="ECO:0000256" key="4">
    <source>
        <dbReference type="ARBA" id="ARBA00022801"/>
    </source>
</evidence>
<dbReference type="EMBL" id="JACHND010000001">
    <property type="protein sequence ID" value="MBB4701905.1"/>
    <property type="molecule type" value="Genomic_DNA"/>
</dbReference>
<feature type="transmembrane region" description="Helical" evidence="7">
    <location>
        <begin position="200"/>
        <end position="220"/>
    </location>
</feature>
<keyword evidence="2 9" id="KW-0645">Protease</keyword>
<feature type="transmembrane region" description="Helical" evidence="7">
    <location>
        <begin position="542"/>
        <end position="564"/>
    </location>
</feature>
<evidence type="ECO:0000256" key="3">
    <source>
        <dbReference type="ARBA" id="ARBA00022723"/>
    </source>
</evidence>
<keyword evidence="6" id="KW-0482">Metalloprotease</keyword>
<feature type="transmembrane region" description="Helical" evidence="7">
    <location>
        <begin position="90"/>
        <end position="110"/>
    </location>
</feature>
<comment type="cofactor">
    <cofactor evidence="1">
        <name>Zn(2+)</name>
        <dbReference type="ChEBI" id="CHEBI:29105"/>
    </cofactor>
</comment>
<feature type="domain" description="Peptidase M48" evidence="8">
    <location>
        <begin position="124"/>
        <end position="322"/>
    </location>
</feature>
<dbReference type="InterPro" id="IPR001915">
    <property type="entry name" value="Peptidase_M48"/>
</dbReference>
<dbReference type="RefSeq" id="WP_184881296.1">
    <property type="nucleotide sequence ID" value="NZ_BOOV01000007.1"/>
</dbReference>